<dbReference type="EMBL" id="LIAE01008785">
    <property type="protein sequence ID" value="PAV72465.1"/>
    <property type="molecule type" value="Genomic_DNA"/>
</dbReference>
<dbReference type="Proteomes" id="UP000218231">
    <property type="component" value="Unassembled WGS sequence"/>
</dbReference>
<accession>A0A2A2KEV2</accession>
<gene>
    <name evidence="2" type="ORF">WR25_02648</name>
</gene>
<dbReference type="AlphaFoldDB" id="A0A2A2KEV2"/>
<evidence type="ECO:0000313" key="3">
    <source>
        <dbReference type="Proteomes" id="UP000218231"/>
    </source>
</evidence>
<evidence type="ECO:0000256" key="1">
    <source>
        <dbReference type="SAM" id="MobiDB-lite"/>
    </source>
</evidence>
<proteinExistence type="predicted"/>
<sequence>MEKERVDKTKSDADLTEKHNADGRTIRQWLAAKRNDRRRYKSRPSNARTRAIEKLVTAFLRSTRRMKKRYEPEWTDAHITNIVKKAKSNAALMTELDKHNADGRAIEEALKRVRNARQVCV</sequence>
<protein>
    <submittedName>
        <fullName evidence="2">Uncharacterized protein</fullName>
    </submittedName>
</protein>
<evidence type="ECO:0000313" key="2">
    <source>
        <dbReference type="EMBL" id="PAV72465.1"/>
    </source>
</evidence>
<feature type="region of interest" description="Disordered" evidence="1">
    <location>
        <begin position="1"/>
        <end position="22"/>
    </location>
</feature>
<comment type="caution">
    <text evidence="2">The sequence shown here is derived from an EMBL/GenBank/DDBJ whole genome shotgun (WGS) entry which is preliminary data.</text>
</comment>
<reference evidence="2 3" key="1">
    <citation type="journal article" date="2017" name="Curr. Biol.">
        <title>Genome architecture and evolution of a unichromosomal asexual nematode.</title>
        <authorList>
            <person name="Fradin H."/>
            <person name="Zegar C."/>
            <person name="Gutwein M."/>
            <person name="Lucas J."/>
            <person name="Kovtun M."/>
            <person name="Corcoran D."/>
            <person name="Baugh L.R."/>
            <person name="Kiontke K."/>
            <person name="Gunsalus K."/>
            <person name="Fitch D.H."/>
            <person name="Piano F."/>
        </authorList>
    </citation>
    <scope>NUCLEOTIDE SEQUENCE [LARGE SCALE GENOMIC DNA]</scope>
    <source>
        <strain evidence="2">PF1309</strain>
    </source>
</reference>
<keyword evidence="3" id="KW-1185">Reference proteome</keyword>
<organism evidence="2 3">
    <name type="scientific">Diploscapter pachys</name>
    <dbReference type="NCBI Taxonomy" id="2018661"/>
    <lineage>
        <taxon>Eukaryota</taxon>
        <taxon>Metazoa</taxon>
        <taxon>Ecdysozoa</taxon>
        <taxon>Nematoda</taxon>
        <taxon>Chromadorea</taxon>
        <taxon>Rhabditida</taxon>
        <taxon>Rhabditina</taxon>
        <taxon>Rhabditomorpha</taxon>
        <taxon>Rhabditoidea</taxon>
        <taxon>Rhabditidae</taxon>
        <taxon>Diploscapter</taxon>
    </lineage>
</organism>
<name>A0A2A2KEV2_9BILA</name>